<feature type="region of interest" description="Disordered" evidence="5">
    <location>
        <begin position="1"/>
        <end position="51"/>
    </location>
</feature>
<keyword evidence="3 4" id="KW-0862">Zinc</keyword>
<feature type="domain" description="RING-type" evidence="6">
    <location>
        <begin position="97"/>
        <end position="144"/>
    </location>
</feature>
<evidence type="ECO:0000259" key="6">
    <source>
        <dbReference type="PROSITE" id="PS50089"/>
    </source>
</evidence>
<sequence>MSRSPLFPASRLSSRASFVPSTESSRDSLGPTGMHRSASANSAPTQSNFRGMRRLEARRQMEESNYLASRAKSKNLNPPVDLRMLDYVSVFDENLMCPICRCPFVDPILLAECDHCFCRDCIAQTWRPTAYAQLGLKGDCPSCRTPTELGPRNATSKILNNLVEDLMVKCPKSEEGCKSVLKRGEAQDHVSIYCGFALTECPMDDCELPLLRKDVGKGCLHYGVSCLDCHKEMLKANLETHWRSKCPDRKVPCEMCKRPVFYREMGLHSREECSATSVPCPGKELGCRHRSKRSAAEAHVNKCAFAKMAPLWLQMRQTMAEQETAQKAMVKKLEVLENGFQNMQEIISQRNEGLDRTDDDTSADTSTIPSGGAAPVDAEPRGRNASIASADSTNTSITAAALEFPEPPSRSRPASDATFRTATSQRASLPLSRYAPETPRVAEVPEEYTSDFDLASPFPPPANDGPYASPLHHLLSMHENLRDEVGRISSALQELDGRHSMQNLNENLRTREEISYLGAQVHWLTSVQLQRQSRTGTPSAAGPSGSASDIGEAGAGVEAAVNGAATALRGAARLVDVPLSPGSRRGRSEEGRTKL</sequence>
<evidence type="ECO:0000259" key="7">
    <source>
        <dbReference type="PROSITE" id="PS50145"/>
    </source>
</evidence>
<evidence type="ECO:0000256" key="4">
    <source>
        <dbReference type="PROSITE-ProRule" id="PRU00207"/>
    </source>
</evidence>
<dbReference type="Pfam" id="PF13445">
    <property type="entry name" value="zf-RING_UBOX"/>
    <property type="match status" value="1"/>
</dbReference>
<dbReference type="InterPro" id="IPR027370">
    <property type="entry name" value="Znf-RING_euk"/>
</dbReference>
<evidence type="ECO:0000256" key="2">
    <source>
        <dbReference type="ARBA" id="ARBA00022771"/>
    </source>
</evidence>
<dbReference type="EMBL" id="QWIO01000412">
    <property type="protein sequence ID" value="RMY97637.1"/>
    <property type="molecule type" value="Genomic_DNA"/>
</dbReference>
<feature type="compositionally biased region" description="Polar residues" evidence="5">
    <location>
        <begin position="38"/>
        <end position="49"/>
    </location>
</feature>
<dbReference type="InterPro" id="IPR001841">
    <property type="entry name" value="Znf_RING"/>
</dbReference>
<proteinExistence type="predicted"/>
<feature type="compositionally biased region" description="Polar residues" evidence="5">
    <location>
        <begin position="11"/>
        <end position="23"/>
    </location>
</feature>
<feature type="domain" description="TRAF-type" evidence="7">
    <location>
        <begin position="240"/>
        <end position="297"/>
    </location>
</feature>
<dbReference type="InterPro" id="IPR017907">
    <property type="entry name" value="Znf_RING_CS"/>
</dbReference>
<feature type="compositionally biased region" description="Polar residues" evidence="5">
    <location>
        <begin position="386"/>
        <end position="398"/>
    </location>
</feature>
<accession>A0A3M7G9Z0</accession>
<dbReference type="SUPFAM" id="SSF49599">
    <property type="entry name" value="TRAF domain-like"/>
    <property type="match status" value="2"/>
</dbReference>
<feature type="region of interest" description="Disordered" evidence="5">
    <location>
        <begin position="351"/>
        <end position="426"/>
    </location>
</feature>
<dbReference type="GO" id="GO:0008270">
    <property type="term" value="F:zinc ion binding"/>
    <property type="evidence" value="ECO:0007669"/>
    <property type="project" value="UniProtKB-KW"/>
</dbReference>
<dbReference type="Proteomes" id="UP000269539">
    <property type="component" value="Unassembled WGS sequence"/>
</dbReference>
<protein>
    <recommendedName>
        <fullName evidence="10">RING-type domain-containing protein</fullName>
    </recommendedName>
</protein>
<evidence type="ECO:0008006" key="10">
    <source>
        <dbReference type="Google" id="ProtNLM"/>
    </source>
</evidence>
<dbReference type="Gene3D" id="3.30.40.10">
    <property type="entry name" value="Zinc/RING finger domain, C3HC4 (zinc finger)"/>
    <property type="match status" value="3"/>
</dbReference>
<dbReference type="PROSITE" id="PS50089">
    <property type="entry name" value="ZF_RING_2"/>
    <property type="match status" value="1"/>
</dbReference>
<dbReference type="VEuPathDB" id="FungiDB:BTJ68_14082"/>
<feature type="compositionally biased region" description="Basic and acidic residues" evidence="5">
    <location>
        <begin position="586"/>
        <end position="595"/>
    </location>
</feature>
<dbReference type="SMART" id="SM00184">
    <property type="entry name" value="RING"/>
    <property type="match status" value="1"/>
</dbReference>
<comment type="caution">
    <text evidence="8">The sequence shown here is derived from an EMBL/GenBank/DDBJ whole genome shotgun (WGS) entry which is preliminary data.</text>
</comment>
<dbReference type="AlphaFoldDB" id="A0A3M7G9Z0"/>
<dbReference type="PANTHER" id="PTHR10131:SF94">
    <property type="entry name" value="TNF RECEPTOR-ASSOCIATED FACTOR 4"/>
    <property type="match status" value="1"/>
</dbReference>
<dbReference type="InterPro" id="IPR013083">
    <property type="entry name" value="Znf_RING/FYVE/PHD"/>
</dbReference>
<keyword evidence="1 4" id="KW-0479">Metal-binding</keyword>
<feature type="zinc finger region" description="TRAF-type" evidence="4">
    <location>
        <begin position="240"/>
        <end position="297"/>
    </location>
</feature>
<dbReference type="PANTHER" id="PTHR10131">
    <property type="entry name" value="TNF RECEPTOR ASSOCIATED FACTOR"/>
    <property type="match status" value="1"/>
</dbReference>
<organism evidence="8 9">
    <name type="scientific">Hortaea werneckii</name>
    <name type="common">Black yeast</name>
    <name type="synonym">Cladosporium werneckii</name>
    <dbReference type="NCBI Taxonomy" id="91943"/>
    <lineage>
        <taxon>Eukaryota</taxon>
        <taxon>Fungi</taxon>
        <taxon>Dikarya</taxon>
        <taxon>Ascomycota</taxon>
        <taxon>Pezizomycotina</taxon>
        <taxon>Dothideomycetes</taxon>
        <taxon>Dothideomycetidae</taxon>
        <taxon>Mycosphaerellales</taxon>
        <taxon>Teratosphaeriaceae</taxon>
        <taxon>Hortaea</taxon>
    </lineage>
</organism>
<dbReference type="SUPFAM" id="SSF57850">
    <property type="entry name" value="RING/U-box"/>
    <property type="match status" value="1"/>
</dbReference>
<feature type="region of interest" description="Disordered" evidence="5">
    <location>
        <begin position="572"/>
        <end position="595"/>
    </location>
</feature>
<dbReference type="InterPro" id="IPR001293">
    <property type="entry name" value="Znf_TRAF"/>
</dbReference>
<evidence type="ECO:0000256" key="3">
    <source>
        <dbReference type="ARBA" id="ARBA00022833"/>
    </source>
</evidence>
<dbReference type="PROSITE" id="PS50145">
    <property type="entry name" value="ZF_TRAF"/>
    <property type="match status" value="1"/>
</dbReference>
<evidence type="ECO:0000313" key="9">
    <source>
        <dbReference type="Proteomes" id="UP000269539"/>
    </source>
</evidence>
<gene>
    <name evidence="8" type="ORF">D0864_04703</name>
</gene>
<reference evidence="8 9" key="1">
    <citation type="journal article" date="2018" name="BMC Genomics">
        <title>Genomic evidence for intraspecific hybridization in a clonal and extremely halotolerant yeast.</title>
        <authorList>
            <person name="Gostincar C."/>
            <person name="Stajich J.E."/>
            <person name="Zupancic J."/>
            <person name="Zalar P."/>
            <person name="Gunde-Cimerman N."/>
        </authorList>
    </citation>
    <scope>NUCLEOTIDE SEQUENCE [LARGE SCALE GENOMIC DNA]</scope>
    <source>
        <strain evidence="8 9">EXF-10513</strain>
    </source>
</reference>
<keyword evidence="2 4" id="KW-0863">Zinc-finger</keyword>
<evidence type="ECO:0000256" key="1">
    <source>
        <dbReference type="ARBA" id="ARBA00022723"/>
    </source>
</evidence>
<evidence type="ECO:0000256" key="5">
    <source>
        <dbReference type="SAM" id="MobiDB-lite"/>
    </source>
</evidence>
<dbReference type="VEuPathDB" id="FungiDB:BTJ68_12427"/>
<evidence type="ECO:0000313" key="8">
    <source>
        <dbReference type="EMBL" id="RMY97637.1"/>
    </source>
</evidence>
<dbReference type="PROSITE" id="PS00518">
    <property type="entry name" value="ZF_RING_1"/>
    <property type="match status" value="1"/>
</dbReference>
<name>A0A3M7G9Z0_HORWE</name>